<sequence length="496" mass="55060">MTTLYKNARIWGSDVTSILVKEGWIEALGQTGEADQVVDLEGAHLLPGFNDAHVHIWKVGQLRTTTLDLRGIQTLPDLFSAIQERLKTLKPGEWLYARGWNEASLQEKRPPLRTELDQIAPENPILLTRTCAHIHAANSLAFSLAGIDGDTPNPPGGEVHFENGLLLETALGLIQKAMPKPSVQDYERWVLAGCEHLRDQGCTHATDPAVDPPLLQAYKNLAARGELPIRVNVLFIRRPDGGKETYPLPEPFDHPFLRVKSVKFFADGGLSGATAALSVPYQNTPEPSQGVLRFDTEELYALMKEAHLAGFQIGTHAIGDRTLDQVLGIYQRLYFEHPSEVRHRIEHFGLPGPEHLQLAHDLGIIVVPQAIFLRELRINFERYLPESFKPRCYNLRQMLDAGLTVALSSDGPVVKELRVLEGIRAATHEGMRPENNLTLSEAVEAYTLGGAKAQQQQDLYGTLEAGKKADFVLLSHAPDHPEARILRTILAEEHPS</sequence>
<proteinExistence type="predicted"/>
<dbReference type="PANTHER" id="PTHR22642:SF2">
    <property type="entry name" value="PROTEIN LONG AFTER FAR-RED 3"/>
    <property type="match status" value="1"/>
</dbReference>
<feature type="domain" description="Amidohydrolase 3" evidence="1">
    <location>
        <begin position="36"/>
        <end position="483"/>
    </location>
</feature>
<keyword evidence="3" id="KW-1185">Reference proteome</keyword>
<dbReference type="InterPro" id="IPR011059">
    <property type="entry name" value="Metal-dep_hydrolase_composite"/>
</dbReference>
<dbReference type="Gene3D" id="3.20.20.140">
    <property type="entry name" value="Metal-dependent hydrolases"/>
    <property type="match status" value="1"/>
</dbReference>
<organism evidence="2 3">
    <name type="scientific">Deinococcus roseus</name>
    <dbReference type="NCBI Taxonomy" id="392414"/>
    <lineage>
        <taxon>Bacteria</taxon>
        <taxon>Thermotogati</taxon>
        <taxon>Deinococcota</taxon>
        <taxon>Deinococci</taxon>
        <taxon>Deinococcales</taxon>
        <taxon>Deinococcaceae</taxon>
        <taxon>Deinococcus</taxon>
    </lineage>
</organism>
<dbReference type="RefSeq" id="WP_189001935.1">
    <property type="nucleotide sequence ID" value="NZ_BMOD01000004.1"/>
</dbReference>
<dbReference type="Gene3D" id="3.10.310.70">
    <property type="match status" value="1"/>
</dbReference>
<dbReference type="InterPro" id="IPR013108">
    <property type="entry name" value="Amidohydro_3"/>
</dbReference>
<reference evidence="3" key="1">
    <citation type="journal article" date="2019" name="Int. J. Syst. Evol. Microbiol.">
        <title>The Global Catalogue of Microorganisms (GCM) 10K type strain sequencing project: providing services to taxonomists for standard genome sequencing and annotation.</title>
        <authorList>
            <consortium name="The Broad Institute Genomics Platform"/>
            <consortium name="The Broad Institute Genome Sequencing Center for Infectious Disease"/>
            <person name="Wu L."/>
            <person name="Ma J."/>
        </authorList>
    </citation>
    <scope>NUCLEOTIDE SEQUENCE [LARGE SCALE GENOMIC DNA]</scope>
    <source>
        <strain evidence="3">JCM 14370</strain>
    </source>
</reference>
<dbReference type="InterPro" id="IPR032466">
    <property type="entry name" value="Metal_Hydrolase"/>
</dbReference>
<dbReference type="PANTHER" id="PTHR22642">
    <property type="entry name" value="IMIDAZOLONEPROPIONASE"/>
    <property type="match status" value="1"/>
</dbReference>
<dbReference type="CDD" id="cd01300">
    <property type="entry name" value="YtcJ_like"/>
    <property type="match status" value="1"/>
</dbReference>
<dbReference type="SUPFAM" id="SSF51556">
    <property type="entry name" value="Metallo-dependent hydrolases"/>
    <property type="match status" value="1"/>
</dbReference>
<dbReference type="EMBL" id="BMOD01000004">
    <property type="protein sequence ID" value="GGJ29887.1"/>
    <property type="molecule type" value="Genomic_DNA"/>
</dbReference>
<dbReference type="SUPFAM" id="SSF51338">
    <property type="entry name" value="Composite domain of metallo-dependent hydrolases"/>
    <property type="match status" value="1"/>
</dbReference>
<evidence type="ECO:0000313" key="2">
    <source>
        <dbReference type="EMBL" id="GGJ29887.1"/>
    </source>
</evidence>
<accession>A0ABQ2CYI9</accession>
<dbReference type="Gene3D" id="2.30.40.10">
    <property type="entry name" value="Urease, subunit C, domain 1"/>
    <property type="match status" value="1"/>
</dbReference>
<gene>
    <name evidence="2" type="ORF">GCM10008938_14900</name>
</gene>
<dbReference type="Proteomes" id="UP000632222">
    <property type="component" value="Unassembled WGS sequence"/>
</dbReference>
<protein>
    <submittedName>
        <fullName evidence="2">Amidohydrolase</fullName>
    </submittedName>
</protein>
<dbReference type="Pfam" id="PF07969">
    <property type="entry name" value="Amidohydro_3"/>
    <property type="match status" value="1"/>
</dbReference>
<dbReference type="InterPro" id="IPR033932">
    <property type="entry name" value="YtcJ-like"/>
</dbReference>
<evidence type="ECO:0000259" key="1">
    <source>
        <dbReference type="Pfam" id="PF07969"/>
    </source>
</evidence>
<evidence type="ECO:0000313" key="3">
    <source>
        <dbReference type="Proteomes" id="UP000632222"/>
    </source>
</evidence>
<comment type="caution">
    <text evidence="2">The sequence shown here is derived from an EMBL/GenBank/DDBJ whole genome shotgun (WGS) entry which is preliminary data.</text>
</comment>
<name>A0ABQ2CYI9_9DEIO</name>